<accession>A0ABD0Q4D9</accession>
<feature type="region of interest" description="Disordered" evidence="1">
    <location>
        <begin position="1"/>
        <end position="65"/>
    </location>
</feature>
<evidence type="ECO:0000256" key="1">
    <source>
        <dbReference type="SAM" id="MobiDB-lite"/>
    </source>
</evidence>
<proteinExistence type="predicted"/>
<protein>
    <submittedName>
        <fullName evidence="2">Uncharacterized protein</fullName>
    </submittedName>
</protein>
<dbReference type="Proteomes" id="UP001529510">
    <property type="component" value="Unassembled WGS sequence"/>
</dbReference>
<keyword evidence="3" id="KW-1185">Reference proteome</keyword>
<sequence>SLLCQNPPLHQRKPMTEKNQKAEVRKGKEWKRARRMTPLLSIQSHRPNKHSRPISLVSSQPIRHL</sequence>
<feature type="non-terminal residue" evidence="2">
    <location>
        <position position="1"/>
    </location>
</feature>
<dbReference type="AlphaFoldDB" id="A0ABD0Q4D9"/>
<dbReference type="EMBL" id="JAMKFB020000011">
    <property type="protein sequence ID" value="KAL0181029.1"/>
    <property type="molecule type" value="Genomic_DNA"/>
</dbReference>
<evidence type="ECO:0000313" key="3">
    <source>
        <dbReference type="Proteomes" id="UP001529510"/>
    </source>
</evidence>
<name>A0ABD0Q4D9_CIRMR</name>
<feature type="compositionally biased region" description="Polar residues" evidence="1">
    <location>
        <begin position="56"/>
        <end position="65"/>
    </location>
</feature>
<feature type="compositionally biased region" description="Basic and acidic residues" evidence="1">
    <location>
        <begin position="14"/>
        <end position="27"/>
    </location>
</feature>
<organism evidence="2 3">
    <name type="scientific">Cirrhinus mrigala</name>
    <name type="common">Mrigala</name>
    <dbReference type="NCBI Taxonomy" id="683832"/>
    <lineage>
        <taxon>Eukaryota</taxon>
        <taxon>Metazoa</taxon>
        <taxon>Chordata</taxon>
        <taxon>Craniata</taxon>
        <taxon>Vertebrata</taxon>
        <taxon>Euteleostomi</taxon>
        <taxon>Actinopterygii</taxon>
        <taxon>Neopterygii</taxon>
        <taxon>Teleostei</taxon>
        <taxon>Ostariophysi</taxon>
        <taxon>Cypriniformes</taxon>
        <taxon>Cyprinidae</taxon>
        <taxon>Labeoninae</taxon>
        <taxon>Labeonini</taxon>
        <taxon>Cirrhinus</taxon>
    </lineage>
</organism>
<gene>
    <name evidence="2" type="ORF">M9458_023435</name>
</gene>
<comment type="caution">
    <text evidence="2">The sequence shown here is derived from an EMBL/GenBank/DDBJ whole genome shotgun (WGS) entry which is preliminary data.</text>
</comment>
<reference evidence="2 3" key="1">
    <citation type="submission" date="2024-05" db="EMBL/GenBank/DDBJ databases">
        <title>Genome sequencing and assembly of Indian major carp, Cirrhinus mrigala (Hamilton, 1822).</title>
        <authorList>
            <person name="Mohindra V."/>
            <person name="Chowdhury L.M."/>
            <person name="Lal K."/>
            <person name="Jena J.K."/>
        </authorList>
    </citation>
    <scope>NUCLEOTIDE SEQUENCE [LARGE SCALE GENOMIC DNA]</scope>
    <source>
        <strain evidence="2">CM1030</strain>
        <tissue evidence="2">Blood</tissue>
    </source>
</reference>
<evidence type="ECO:0000313" key="2">
    <source>
        <dbReference type="EMBL" id="KAL0181029.1"/>
    </source>
</evidence>